<dbReference type="EMBL" id="FZOT01000010">
    <property type="protein sequence ID" value="SNS96291.1"/>
    <property type="molecule type" value="Genomic_DNA"/>
</dbReference>
<keyword evidence="4" id="KW-1134">Transmembrane beta strand</keyword>
<evidence type="ECO:0000256" key="7">
    <source>
        <dbReference type="ARBA" id="ARBA00023237"/>
    </source>
</evidence>
<proteinExistence type="inferred from homology"/>
<dbReference type="Gene3D" id="1.20.1600.10">
    <property type="entry name" value="Outer membrane efflux proteins (OEP)"/>
    <property type="match status" value="1"/>
</dbReference>
<keyword evidence="10" id="KW-1185">Reference proteome</keyword>
<feature type="chain" id="PRO_5012376251" evidence="8">
    <location>
        <begin position="37"/>
        <end position="422"/>
    </location>
</feature>
<sequence length="422" mass="47136">MPNSQHLVRSRPSSARRLLSAFLVLLSLCCALPSLHAEPVYTLQQLVDMAMQQHPRLQAAREQVNAARAAVETARALPKPEVEWNGGRQRARLPGAPAGSVQSLSLTQRLDLPPQRAARIDAAGAFVTAEQAQLRTVERDQLRRIKLHYHELRRRQAEFGTAVEDMRTSAQILERVTVRVNTGEAPRYDAIKADAEFLNAQKSMEAARLRVETARALLRNAVGADLPAQFELAAETPELPELPPLEALQRQALANNADLAQVRALTARAREQVRLERSLRLPAVAVRAGYDQDPEVRGSRVGLVVSIPIWDRRQGPVAEAGAQLSRLQYEQSQSEFALRQNLEAAYRQYQISRNQVAALESGILRQAEEALRVAEAAYRFGERGILDYLDAQRVFRNARNELIAARYEVQAAMVDIQTLHQE</sequence>
<evidence type="ECO:0000256" key="4">
    <source>
        <dbReference type="ARBA" id="ARBA00022452"/>
    </source>
</evidence>
<evidence type="ECO:0000256" key="1">
    <source>
        <dbReference type="ARBA" id="ARBA00004442"/>
    </source>
</evidence>
<evidence type="ECO:0000256" key="3">
    <source>
        <dbReference type="ARBA" id="ARBA00022448"/>
    </source>
</evidence>
<dbReference type="GO" id="GO:0015562">
    <property type="term" value="F:efflux transmembrane transporter activity"/>
    <property type="evidence" value="ECO:0007669"/>
    <property type="project" value="InterPro"/>
</dbReference>
<dbReference type="GO" id="GO:0015288">
    <property type="term" value="F:porin activity"/>
    <property type="evidence" value="ECO:0007669"/>
    <property type="project" value="TreeGrafter"/>
</dbReference>
<evidence type="ECO:0000256" key="2">
    <source>
        <dbReference type="ARBA" id="ARBA00007613"/>
    </source>
</evidence>
<gene>
    <name evidence="9" type="ORF">SAMN06265795_11089</name>
</gene>
<reference evidence="9 10" key="1">
    <citation type="submission" date="2017-06" db="EMBL/GenBank/DDBJ databases">
        <authorList>
            <person name="Kim H.J."/>
            <person name="Triplett B.A."/>
        </authorList>
    </citation>
    <scope>NUCLEOTIDE SEQUENCE [LARGE SCALE GENOMIC DNA]</scope>
    <source>
        <strain evidence="9 10">U15</strain>
    </source>
</reference>
<evidence type="ECO:0000256" key="5">
    <source>
        <dbReference type="ARBA" id="ARBA00022692"/>
    </source>
</evidence>
<dbReference type="GO" id="GO:1990281">
    <property type="term" value="C:efflux pump complex"/>
    <property type="evidence" value="ECO:0007669"/>
    <property type="project" value="TreeGrafter"/>
</dbReference>
<evidence type="ECO:0000313" key="10">
    <source>
        <dbReference type="Proteomes" id="UP000198284"/>
    </source>
</evidence>
<comment type="similarity">
    <text evidence="2">Belongs to the outer membrane factor (OMF) (TC 1.B.17) family.</text>
</comment>
<evidence type="ECO:0000256" key="6">
    <source>
        <dbReference type="ARBA" id="ARBA00023136"/>
    </source>
</evidence>
<protein>
    <submittedName>
        <fullName evidence="9">Outer membrane protein, cobalt-zinc-cadmium efflux system</fullName>
    </submittedName>
</protein>
<accession>A0A239IRX0</accession>
<evidence type="ECO:0000313" key="9">
    <source>
        <dbReference type="EMBL" id="SNS96291.1"/>
    </source>
</evidence>
<comment type="subcellular location">
    <subcellularLocation>
        <location evidence="1">Cell outer membrane</location>
    </subcellularLocation>
</comment>
<dbReference type="InterPro" id="IPR003423">
    <property type="entry name" value="OMP_efflux"/>
</dbReference>
<dbReference type="PANTHER" id="PTHR30026">
    <property type="entry name" value="OUTER MEMBRANE PROTEIN TOLC"/>
    <property type="match status" value="1"/>
</dbReference>
<dbReference type="InterPro" id="IPR051906">
    <property type="entry name" value="TolC-like"/>
</dbReference>
<keyword evidence="3" id="KW-0813">Transport</keyword>
<organism evidence="9 10">
    <name type="scientific">Noviherbaspirillum humi</name>
    <dbReference type="NCBI Taxonomy" id="1688639"/>
    <lineage>
        <taxon>Bacteria</taxon>
        <taxon>Pseudomonadati</taxon>
        <taxon>Pseudomonadota</taxon>
        <taxon>Betaproteobacteria</taxon>
        <taxon>Burkholderiales</taxon>
        <taxon>Oxalobacteraceae</taxon>
        <taxon>Noviherbaspirillum</taxon>
    </lineage>
</organism>
<dbReference type="OrthoDB" id="9772909at2"/>
<keyword evidence="6" id="KW-0472">Membrane</keyword>
<dbReference type="GO" id="GO:0009279">
    <property type="term" value="C:cell outer membrane"/>
    <property type="evidence" value="ECO:0007669"/>
    <property type="project" value="UniProtKB-SubCell"/>
</dbReference>
<feature type="signal peptide" evidence="8">
    <location>
        <begin position="1"/>
        <end position="36"/>
    </location>
</feature>
<dbReference type="AlphaFoldDB" id="A0A239IRX0"/>
<dbReference type="SUPFAM" id="SSF56954">
    <property type="entry name" value="Outer membrane efflux proteins (OEP)"/>
    <property type="match status" value="1"/>
</dbReference>
<keyword evidence="8" id="KW-0732">Signal</keyword>
<dbReference type="PANTHER" id="PTHR30026:SF20">
    <property type="entry name" value="OUTER MEMBRANE PROTEIN TOLC"/>
    <property type="match status" value="1"/>
</dbReference>
<dbReference type="Proteomes" id="UP000198284">
    <property type="component" value="Unassembled WGS sequence"/>
</dbReference>
<name>A0A239IRX0_9BURK</name>
<evidence type="ECO:0000256" key="8">
    <source>
        <dbReference type="SAM" id="SignalP"/>
    </source>
</evidence>
<keyword evidence="5" id="KW-0812">Transmembrane</keyword>
<dbReference type="Pfam" id="PF02321">
    <property type="entry name" value="OEP"/>
    <property type="match status" value="2"/>
</dbReference>
<keyword evidence="7" id="KW-0998">Cell outer membrane</keyword>